<dbReference type="AlphaFoldDB" id="A0A448XL17"/>
<keyword evidence="2" id="KW-1185">Reference proteome</keyword>
<reference evidence="1" key="1">
    <citation type="submission" date="2018-11" db="EMBL/GenBank/DDBJ databases">
        <authorList>
            <consortium name="Pathogen Informatics"/>
        </authorList>
    </citation>
    <scope>NUCLEOTIDE SEQUENCE</scope>
</reference>
<sequence length="188" mass="21009">MVESLYSQRSDRLPFLLQSLHHLGHLRKPQFKFRFRSHEIAVSKMPHSLSGRLSGTKILNYLYAQHFCSSSDINNRRLIPPTEIGFRLACPDLSFRFFWKAKLRRALLTVWPSRSAAFLPLKPTCSPTKAQPCLSYRHPPASCCHQALPTPCICRSLTLAATLGPTYCPAGMLSARASASSAGPVQLE</sequence>
<evidence type="ECO:0000313" key="1">
    <source>
        <dbReference type="EMBL" id="VEL39182.1"/>
    </source>
</evidence>
<evidence type="ECO:0000313" key="2">
    <source>
        <dbReference type="Proteomes" id="UP000784294"/>
    </source>
</evidence>
<gene>
    <name evidence="1" type="ORF">PXEA_LOCUS32622</name>
</gene>
<dbReference type="EMBL" id="CAAALY010260356">
    <property type="protein sequence ID" value="VEL39182.1"/>
    <property type="molecule type" value="Genomic_DNA"/>
</dbReference>
<protein>
    <submittedName>
        <fullName evidence="1">Uncharacterized protein</fullName>
    </submittedName>
</protein>
<dbReference type="Proteomes" id="UP000784294">
    <property type="component" value="Unassembled WGS sequence"/>
</dbReference>
<comment type="caution">
    <text evidence="1">The sequence shown here is derived from an EMBL/GenBank/DDBJ whole genome shotgun (WGS) entry which is preliminary data.</text>
</comment>
<name>A0A448XL17_9PLAT</name>
<organism evidence="1 2">
    <name type="scientific">Protopolystoma xenopodis</name>
    <dbReference type="NCBI Taxonomy" id="117903"/>
    <lineage>
        <taxon>Eukaryota</taxon>
        <taxon>Metazoa</taxon>
        <taxon>Spiralia</taxon>
        <taxon>Lophotrochozoa</taxon>
        <taxon>Platyhelminthes</taxon>
        <taxon>Monogenea</taxon>
        <taxon>Polyopisthocotylea</taxon>
        <taxon>Polystomatidea</taxon>
        <taxon>Polystomatidae</taxon>
        <taxon>Protopolystoma</taxon>
    </lineage>
</organism>
<proteinExistence type="predicted"/>
<accession>A0A448XL17</accession>